<protein>
    <submittedName>
        <fullName evidence="1">Uncharacterized protein</fullName>
    </submittedName>
</protein>
<comment type="caution">
    <text evidence="1">The sequence shown here is derived from an EMBL/GenBank/DDBJ whole genome shotgun (WGS) entry which is preliminary data.</text>
</comment>
<name>A0A812QKP8_9DINO</name>
<gene>
    <name evidence="1" type="ORF">SNAT2548_LOCUS21367</name>
</gene>
<organism evidence="1 2">
    <name type="scientific">Symbiodinium natans</name>
    <dbReference type="NCBI Taxonomy" id="878477"/>
    <lineage>
        <taxon>Eukaryota</taxon>
        <taxon>Sar</taxon>
        <taxon>Alveolata</taxon>
        <taxon>Dinophyceae</taxon>
        <taxon>Suessiales</taxon>
        <taxon>Symbiodiniaceae</taxon>
        <taxon>Symbiodinium</taxon>
    </lineage>
</organism>
<proteinExistence type="predicted"/>
<sequence>MGISFCPVKEFRCRNLLTWTAAIAACSRVQPPRAREAERAYQSMLQQSLQPDEVLLRRLEQ</sequence>
<keyword evidence="2" id="KW-1185">Reference proteome</keyword>
<dbReference type="Proteomes" id="UP000604046">
    <property type="component" value="Unassembled WGS sequence"/>
</dbReference>
<evidence type="ECO:0000313" key="2">
    <source>
        <dbReference type="Proteomes" id="UP000604046"/>
    </source>
</evidence>
<accession>A0A812QKP8</accession>
<evidence type="ECO:0000313" key="1">
    <source>
        <dbReference type="EMBL" id="CAE7392097.1"/>
    </source>
</evidence>
<reference evidence="1" key="1">
    <citation type="submission" date="2021-02" db="EMBL/GenBank/DDBJ databases">
        <authorList>
            <person name="Dougan E. K."/>
            <person name="Rhodes N."/>
            <person name="Thang M."/>
            <person name="Chan C."/>
        </authorList>
    </citation>
    <scope>NUCLEOTIDE SEQUENCE</scope>
</reference>
<dbReference type="EMBL" id="CAJNDS010002250">
    <property type="protein sequence ID" value="CAE7392097.1"/>
    <property type="molecule type" value="Genomic_DNA"/>
</dbReference>
<dbReference type="AlphaFoldDB" id="A0A812QKP8"/>
<feature type="non-terminal residue" evidence="1">
    <location>
        <position position="1"/>
    </location>
</feature>